<feature type="compositionally biased region" description="Basic and acidic residues" evidence="1">
    <location>
        <begin position="72"/>
        <end position="95"/>
    </location>
</feature>
<gene>
    <name evidence="2" type="ORF">MARPO_0175s0010</name>
</gene>
<protein>
    <submittedName>
        <fullName evidence="2">Uncharacterized protein</fullName>
    </submittedName>
</protein>
<organism evidence="2 3">
    <name type="scientific">Marchantia polymorpha</name>
    <name type="common">Common liverwort</name>
    <name type="synonym">Marchantia aquatica</name>
    <dbReference type="NCBI Taxonomy" id="3197"/>
    <lineage>
        <taxon>Eukaryota</taxon>
        <taxon>Viridiplantae</taxon>
        <taxon>Streptophyta</taxon>
        <taxon>Embryophyta</taxon>
        <taxon>Marchantiophyta</taxon>
        <taxon>Marchantiopsida</taxon>
        <taxon>Marchantiidae</taxon>
        <taxon>Marchantiales</taxon>
        <taxon>Marchantiaceae</taxon>
        <taxon>Marchantia</taxon>
    </lineage>
</organism>
<feature type="region of interest" description="Disordered" evidence="1">
    <location>
        <begin position="58"/>
        <end position="95"/>
    </location>
</feature>
<dbReference type="EMBL" id="KZ772844">
    <property type="protein sequence ID" value="PTQ28048.1"/>
    <property type="molecule type" value="Genomic_DNA"/>
</dbReference>
<name>A0A2R6W2G9_MARPO</name>
<reference evidence="3" key="1">
    <citation type="journal article" date="2017" name="Cell">
        <title>Insights into land plant evolution garnered from the Marchantia polymorpha genome.</title>
        <authorList>
            <person name="Bowman J.L."/>
            <person name="Kohchi T."/>
            <person name="Yamato K.T."/>
            <person name="Jenkins J."/>
            <person name="Shu S."/>
            <person name="Ishizaki K."/>
            <person name="Yamaoka S."/>
            <person name="Nishihama R."/>
            <person name="Nakamura Y."/>
            <person name="Berger F."/>
            <person name="Adam C."/>
            <person name="Aki S.S."/>
            <person name="Althoff F."/>
            <person name="Araki T."/>
            <person name="Arteaga-Vazquez M.A."/>
            <person name="Balasubrmanian S."/>
            <person name="Barry K."/>
            <person name="Bauer D."/>
            <person name="Boehm C.R."/>
            <person name="Briginshaw L."/>
            <person name="Caballero-Perez J."/>
            <person name="Catarino B."/>
            <person name="Chen F."/>
            <person name="Chiyoda S."/>
            <person name="Chovatia M."/>
            <person name="Davies K.M."/>
            <person name="Delmans M."/>
            <person name="Demura T."/>
            <person name="Dierschke T."/>
            <person name="Dolan L."/>
            <person name="Dorantes-Acosta A.E."/>
            <person name="Eklund D.M."/>
            <person name="Florent S.N."/>
            <person name="Flores-Sandoval E."/>
            <person name="Fujiyama A."/>
            <person name="Fukuzawa H."/>
            <person name="Galik B."/>
            <person name="Grimanelli D."/>
            <person name="Grimwood J."/>
            <person name="Grossniklaus U."/>
            <person name="Hamada T."/>
            <person name="Haseloff J."/>
            <person name="Hetherington A.J."/>
            <person name="Higo A."/>
            <person name="Hirakawa Y."/>
            <person name="Hundley H.N."/>
            <person name="Ikeda Y."/>
            <person name="Inoue K."/>
            <person name="Inoue S.I."/>
            <person name="Ishida S."/>
            <person name="Jia Q."/>
            <person name="Kakita M."/>
            <person name="Kanazawa T."/>
            <person name="Kawai Y."/>
            <person name="Kawashima T."/>
            <person name="Kennedy M."/>
            <person name="Kinose K."/>
            <person name="Kinoshita T."/>
            <person name="Kohara Y."/>
            <person name="Koide E."/>
            <person name="Komatsu K."/>
            <person name="Kopischke S."/>
            <person name="Kubo M."/>
            <person name="Kyozuka J."/>
            <person name="Lagercrantz U."/>
            <person name="Lin S.S."/>
            <person name="Lindquist E."/>
            <person name="Lipzen A.M."/>
            <person name="Lu C.W."/>
            <person name="De Luna E."/>
            <person name="Martienssen R.A."/>
            <person name="Minamino N."/>
            <person name="Mizutani M."/>
            <person name="Mizutani M."/>
            <person name="Mochizuki N."/>
            <person name="Monte I."/>
            <person name="Mosher R."/>
            <person name="Nagasaki H."/>
            <person name="Nakagami H."/>
            <person name="Naramoto S."/>
            <person name="Nishitani K."/>
            <person name="Ohtani M."/>
            <person name="Okamoto T."/>
            <person name="Okumura M."/>
            <person name="Phillips J."/>
            <person name="Pollak B."/>
            <person name="Reinders A."/>
            <person name="Rovekamp M."/>
            <person name="Sano R."/>
            <person name="Sawa S."/>
            <person name="Schmid M.W."/>
            <person name="Shirakawa M."/>
            <person name="Solano R."/>
            <person name="Spunde A."/>
            <person name="Suetsugu N."/>
            <person name="Sugano S."/>
            <person name="Sugiyama A."/>
            <person name="Sun R."/>
            <person name="Suzuki Y."/>
            <person name="Takenaka M."/>
            <person name="Takezawa D."/>
            <person name="Tomogane H."/>
            <person name="Tsuzuki M."/>
            <person name="Ueda T."/>
            <person name="Umeda M."/>
            <person name="Ward J.M."/>
            <person name="Watanabe Y."/>
            <person name="Yazaki K."/>
            <person name="Yokoyama R."/>
            <person name="Yoshitake Y."/>
            <person name="Yotsui I."/>
            <person name="Zachgo S."/>
            <person name="Schmutz J."/>
        </authorList>
    </citation>
    <scope>NUCLEOTIDE SEQUENCE [LARGE SCALE GENOMIC DNA]</scope>
    <source>
        <strain evidence="3">Tak-1</strain>
    </source>
</reference>
<proteinExistence type="predicted"/>
<keyword evidence="3" id="KW-1185">Reference proteome</keyword>
<feature type="region of interest" description="Disordered" evidence="1">
    <location>
        <begin position="1"/>
        <end position="40"/>
    </location>
</feature>
<evidence type="ECO:0000313" key="2">
    <source>
        <dbReference type="EMBL" id="PTQ28048.1"/>
    </source>
</evidence>
<dbReference type="AlphaFoldDB" id="A0A2R6W2G9"/>
<dbReference type="Proteomes" id="UP000244005">
    <property type="component" value="Unassembled WGS sequence"/>
</dbReference>
<feature type="compositionally biased region" description="Basic and acidic residues" evidence="1">
    <location>
        <begin position="8"/>
        <end position="34"/>
    </location>
</feature>
<evidence type="ECO:0000256" key="1">
    <source>
        <dbReference type="SAM" id="MobiDB-lite"/>
    </source>
</evidence>
<accession>A0A2R6W2G9</accession>
<sequence length="95" mass="10477">MPVGIGTTEKRHDSPGQRTEGRKGWKAEGRRRGSDGSGVWARARARAGDEFINCIRAFEYPLKRPSKGKGRGGREGRGGKERKGKEPEEEKARGV</sequence>
<evidence type="ECO:0000313" key="3">
    <source>
        <dbReference type="Proteomes" id="UP000244005"/>
    </source>
</evidence>